<comment type="caution">
    <text evidence="2">The sequence shown here is derived from an EMBL/GenBank/DDBJ whole genome shotgun (WGS) entry which is preliminary data.</text>
</comment>
<protein>
    <submittedName>
        <fullName evidence="2">Uncharacterized protein</fullName>
    </submittedName>
</protein>
<gene>
    <name evidence="2" type="ORF">PR048_024258</name>
</gene>
<dbReference type="Proteomes" id="UP001159363">
    <property type="component" value="Chromosome 9"/>
</dbReference>
<dbReference type="EMBL" id="JARBHB010000010">
    <property type="protein sequence ID" value="KAJ8873441.1"/>
    <property type="molecule type" value="Genomic_DNA"/>
</dbReference>
<name>A0ABQ9GN28_9NEOP</name>
<keyword evidence="3" id="KW-1185">Reference proteome</keyword>
<organism evidence="2 3">
    <name type="scientific">Dryococelus australis</name>
    <dbReference type="NCBI Taxonomy" id="614101"/>
    <lineage>
        <taxon>Eukaryota</taxon>
        <taxon>Metazoa</taxon>
        <taxon>Ecdysozoa</taxon>
        <taxon>Arthropoda</taxon>
        <taxon>Hexapoda</taxon>
        <taxon>Insecta</taxon>
        <taxon>Pterygota</taxon>
        <taxon>Neoptera</taxon>
        <taxon>Polyneoptera</taxon>
        <taxon>Phasmatodea</taxon>
        <taxon>Verophasmatodea</taxon>
        <taxon>Anareolatae</taxon>
        <taxon>Phasmatidae</taxon>
        <taxon>Eurycanthinae</taxon>
        <taxon>Dryococelus</taxon>
    </lineage>
</organism>
<accession>A0ABQ9GN28</accession>
<evidence type="ECO:0000256" key="1">
    <source>
        <dbReference type="SAM" id="MobiDB-lite"/>
    </source>
</evidence>
<proteinExistence type="predicted"/>
<evidence type="ECO:0000313" key="3">
    <source>
        <dbReference type="Proteomes" id="UP001159363"/>
    </source>
</evidence>
<feature type="region of interest" description="Disordered" evidence="1">
    <location>
        <begin position="521"/>
        <end position="548"/>
    </location>
</feature>
<evidence type="ECO:0000313" key="2">
    <source>
        <dbReference type="EMBL" id="KAJ8873441.1"/>
    </source>
</evidence>
<feature type="compositionally biased region" description="Basic and acidic residues" evidence="1">
    <location>
        <begin position="521"/>
        <end position="530"/>
    </location>
</feature>
<sequence length="625" mass="70259">MLFEHEAVERPLHKNMTFASEVPHRYTNTCQVTKSRKLCEIAVRDIWDPSNLVSRQRRAVTLNHYRRSNYFIPQIIPDAAFKRECSAVGAYGTSGRSENEGGAVTERNLASVIEPNPSRLGGVVPQLHYTAAHLWERSGPTATLHRSTSVGEEWSHSYTTPHHLGGRGVVPQLHYTTSPRWERSGPTATLHRSTSVGEEWSHSYTTPQHLGGRGVVPQLHYTTAARWESSGPTATLHHITSVGEEWSHSYTTPQHLGGRGVVPQLHYTTSPRWERSGPTATLHHSTSVGEEWSHSYITPHHLGGRGVVSATLHHITSVGEEGSYNYTTPQHLGGRGVVSQLHYTISPRWERSGPTATLHHITSVGEDWSQLHYTTAPRWERSGPTATLHHITSVGEDWSQLHYTTAPRWERSGPTATLHHITSVGEDWSQLHYTTSPRWEKRGPTTTLHRSTSQRLVMKGVVPCANSININTLLLDNQSTQKGRSFTSIQQPMEKRPQFRYIQYIEVQPHEVRMEQHQHVEAGETGHPRENSPTSSIVRHNSHLRKSGSGPAWDWIGFALVGDEQSNRSATAASYILLTTLFFYMFYADISYRHEIHCERGKTLMVAGLMPGCTFMVGNSIRDRI</sequence>
<reference evidence="2 3" key="1">
    <citation type="submission" date="2023-02" db="EMBL/GenBank/DDBJ databases">
        <title>LHISI_Scaffold_Assembly.</title>
        <authorList>
            <person name="Stuart O.P."/>
            <person name="Cleave R."/>
            <person name="Magrath M.J.L."/>
            <person name="Mikheyev A.S."/>
        </authorList>
    </citation>
    <scope>NUCLEOTIDE SEQUENCE [LARGE SCALE GENOMIC DNA]</scope>
    <source>
        <strain evidence="2">Daus_M_001</strain>
        <tissue evidence="2">Leg muscle</tissue>
    </source>
</reference>